<dbReference type="Gene3D" id="3.40.50.1820">
    <property type="entry name" value="alpha/beta hydrolase"/>
    <property type="match status" value="1"/>
</dbReference>
<proteinExistence type="predicted"/>
<accession>A0A7S3CLY6</accession>
<dbReference type="SUPFAM" id="SSF53474">
    <property type="entry name" value="alpha/beta-Hydrolases"/>
    <property type="match status" value="1"/>
</dbReference>
<protein>
    <submittedName>
        <fullName evidence="1">Uncharacterized protein</fullName>
    </submittedName>
</protein>
<dbReference type="EMBL" id="HBIA01007264">
    <property type="protein sequence ID" value="CAE0231952.1"/>
    <property type="molecule type" value="Transcribed_RNA"/>
</dbReference>
<organism evidence="1">
    <name type="scientific">Strombidium rassoulzadegani</name>
    <dbReference type="NCBI Taxonomy" id="1082188"/>
    <lineage>
        <taxon>Eukaryota</taxon>
        <taxon>Sar</taxon>
        <taxon>Alveolata</taxon>
        <taxon>Ciliophora</taxon>
        <taxon>Intramacronucleata</taxon>
        <taxon>Spirotrichea</taxon>
        <taxon>Oligotrichia</taxon>
        <taxon>Strombidiidae</taxon>
        <taxon>Strombidium</taxon>
    </lineage>
</organism>
<dbReference type="InterPro" id="IPR029058">
    <property type="entry name" value="AB_hydrolase_fold"/>
</dbReference>
<dbReference type="AlphaFoldDB" id="A0A7S3CLY6"/>
<name>A0A7S3CLY6_9SPIT</name>
<gene>
    <name evidence="1" type="ORF">SRAS04492_LOCUS3750</name>
</gene>
<dbReference type="PANTHER" id="PTHR11005">
    <property type="entry name" value="LYSOSOMAL ACID LIPASE-RELATED"/>
    <property type="match status" value="1"/>
</dbReference>
<evidence type="ECO:0000313" key="1">
    <source>
        <dbReference type="EMBL" id="CAE0231952.1"/>
    </source>
</evidence>
<sequence>MFTALTYNFGDLRSKLNSFVALAPVLQLGNSPNKLLRSMVKKKSQIRDVCLKTNFYEFLGNGYDKAGSIVCLYLPCELFDYIDPKYNRADAAQLSRKRPSSNASLKQLVHFAQLMKDKKFELYNYETTAKNRKLYGSRNPPIIDIKKIKDVPIAMFVGKQDELANPTDARWARDQLKSEMAHYEEIDQFDHSSFNIGKDLSYFERVISVVKVFNPLL</sequence>
<reference evidence="1" key="1">
    <citation type="submission" date="2021-01" db="EMBL/GenBank/DDBJ databases">
        <authorList>
            <person name="Corre E."/>
            <person name="Pelletier E."/>
            <person name="Niang G."/>
            <person name="Scheremetjew M."/>
            <person name="Finn R."/>
            <person name="Kale V."/>
            <person name="Holt S."/>
            <person name="Cochrane G."/>
            <person name="Meng A."/>
            <person name="Brown T."/>
            <person name="Cohen L."/>
        </authorList>
    </citation>
    <scope>NUCLEOTIDE SEQUENCE</scope>
    <source>
        <strain evidence="1">Ras09</strain>
    </source>
</reference>